<dbReference type="STRING" id="465721.ACG33_10635"/>
<dbReference type="InterPro" id="IPR052344">
    <property type="entry name" value="Transposase-related"/>
</dbReference>
<feature type="domain" description="Transposase IS66 zinc-finger binding" evidence="3">
    <location>
        <begin position="120"/>
        <end position="162"/>
    </location>
</feature>
<feature type="domain" description="Transposase IS66 central" evidence="2">
    <location>
        <begin position="178"/>
        <end position="288"/>
    </location>
</feature>
<dbReference type="Pfam" id="PF13005">
    <property type="entry name" value="zf-IS66"/>
    <property type="match status" value="1"/>
</dbReference>
<dbReference type="KEGG" id="sdf:ACG33_10635"/>
<dbReference type="InterPro" id="IPR024474">
    <property type="entry name" value="Znf_dom_IS66"/>
</dbReference>
<dbReference type="InterPro" id="IPR004291">
    <property type="entry name" value="Transposase_IS66_central"/>
</dbReference>
<dbReference type="PANTHER" id="PTHR33678:SF1">
    <property type="entry name" value="BLL1576 PROTEIN"/>
    <property type="match status" value="1"/>
</dbReference>
<evidence type="ECO:0000313" key="5">
    <source>
        <dbReference type="EMBL" id="AMN47546.1"/>
    </source>
</evidence>
<dbReference type="PANTHER" id="PTHR33678">
    <property type="entry name" value="BLL1576 PROTEIN"/>
    <property type="match status" value="1"/>
</dbReference>
<reference evidence="5 6" key="1">
    <citation type="submission" date="2015-06" db="EMBL/GenBank/DDBJ databases">
        <title>A Comprehensive Approach to Explore the Metabolic and Phylogenetic Diversity of Bacterial Steroid Degradation in the Environment: Testosterone as an Example.</title>
        <authorList>
            <person name="Yang F.-C."/>
            <person name="Chen Y.-L."/>
            <person name="Yu C.-P."/>
            <person name="Tang S.-L."/>
            <person name="Wang P.-H."/>
            <person name="Ismail W."/>
            <person name="Wang C.-H."/>
            <person name="Yang C.-Y."/>
            <person name="Chiang Y.-R."/>
        </authorList>
    </citation>
    <scope>NUCLEOTIDE SEQUENCE [LARGE SCALE GENOMIC DNA]</scope>
    <source>
        <strain evidence="5 6">DSM 18526</strain>
    </source>
</reference>
<evidence type="ECO:0000259" key="3">
    <source>
        <dbReference type="Pfam" id="PF13005"/>
    </source>
</evidence>
<dbReference type="Pfam" id="PF03050">
    <property type="entry name" value="DDE_Tnp_IS66"/>
    <property type="match status" value="1"/>
</dbReference>
<dbReference type="Proteomes" id="UP000070250">
    <property type="component" value="Chromosome"/>
</dbReference>
<dbReference type="InterPro" id="IPR024463">
    <property type="entry name" value="Transposase_TnpC_homeodom"/>
</dbReference>
<protein>
    <submittedName>
        <fullName evidence="5">Transposase</fullName>
    </submittedName>
</protein>
<dbReference type="EMBL" id="CP011971">
    <property type="protein sequence ID" value="AMN47546.1"/>
    <property type="molecule type" value="Genomic_DNA"/>
</dbReference>
<evidence type="ECO:0000256" key="1">
    <source>
        <dbReference type="SAM" id="MobiDB-lite"/>
    </source>
</evidence>
<evidence type="ECO:0000259" key="4">
    <source>
        <dbReference type="Pfam" id="PF13007"/>
    </source>
</evidence>
<evidence type="ECO:0000259" key="2">
    <source>
        <dbReference type="Pfam" id="PF03050"/>
    </source>
</evidence>
<dbReference type="NCBIfam" id="NF033517">
    <property type="entry name" value="transpos_IS66"/>
    <property type="match status" value="1"/>
</dbReference>
<evidence type="ECO:0000313" key="6">
    <source>
        <dbReference type="Proteomes" id="UP000070250"/>
    </source>
</evidence>
<keyword evidence="6" id="KW-1185">Reference proteome</keyword>
<name>A0A127FAV1_STEDE</name>
<proteinExistence type="predicted"/>
<dbReference type="Pfam" id="PF13007">
    <property type="entry name" value="LZ_Tnp_IS66"/>
    <property type="match status" value="1"/>
</dbReference>
<gene>
    <name evidence="5" type="ORF">ACG33_10635</name>
</gene>
<organism evidence="5 6">
    <name type="scientific">Steroidobacter denitrificans</name>
    <dbReference type="NCBI Taxonomy" id="465721"/>
    <lineage>
        <taxon>Bacteria</taxon>
        <taxon>Pseudomonadati</taxon>
        <taxon>Pseudomonadota</taxon>
        <taxon>Gammaproteobacteria</taxon>
        <taxon>Steroidobacterales</taxon>
        <taxon>Steroidobacteraceae</taxon>
        <taxon>Steroidobacter</taxon>
    </lineage>
</organism>
<sequence>MALDYADLPNDPEELKQQLLKHAAWVEALKAEVVRLRRWRFGRSAENIDHSIAPELPLTGGETPPSAQPTATASTDLASAKPPKLEAVDVAPGSRRVTRAPRALPPELPRVVLEHRPQHCQCPDCGGALSRLGEDISEQLDYVPGHFQVIRHVRPKLACRGCARIVQAAAPRRPLERALPTAGLLTQVITAKYADHCPLYRQEGIYRRSAVELPRAMLASWVGETAKLLSPVIGALERYVLSAQKLHADDTPVPVLSPGRGKTQTGRLWTYVRDDRPSAGSDPPAVVY</sequence>
<feature type="compositionally biased region" description="Polar residues" evidence="1">
    <location>
        <begin position="68"/>
        <end position="77"/>
    </location>
</feature>
<accession>A0A127FAV1</accession>
<feature type="region of interest" description="Disordered" evidence="1">
    <location>
        <begin position="52"/>
        <end position="96"/>
    </location>
</feature>
<feature type="domain" description="Transposase TnpC homeodomain" evidence="4">
    <location>
        <begin position="29"/>
        <end position="112"/>
    </location>
</feature>
<dbReference type="AlphaFoldDB" id="A0A127FAV1"/>
<dbReference type="PATRIC" id="fig|465721.4.peg.2259"/>